<sequence>MSSSAPQHAVPSHGRRRDAHEKLEALLGSSGDKDAKWGWVVFRTGYRHMLLDSSWKTLETLTPEGLRGEAEGSYAPGVAQRLEWVTFFDESLIDAPAEELERRFRAWVRSRRPRDDGGVPGSSVPLYRYYLHSDADSLDSISAQAQNQATPDWIWLVRAWAENGEDRMRIPVGEIGPALYAKLASDEAWTALYHSGKYDEQLTDLNLDGYGIDPDGSYIWPNKWVDGKIVPPEEQKP</sequence>
<dbReference type="HOGENOM" id="CLU_1170695_0_0_1"/>
<evidence type="ECO:0000313" key="4">
    <source>
        <dbReference type="Proteomes" id="UP000006039"/>
    </source>
</evidence>
<dbReference type="RefSeq" id="XP_009227281.1">
    <property type="nucleotide sequence ID" value="XM_009229017.1"/>
</dbReference>
<reference evidence="4" key="1">
    <citation type="submission" date="2010-07" db="EMBL/GenBank/DDBJ databases">
        <title>The genome sequence of Gaeumannomyces graminis var. tritici strain R3-111a-1.</title>
        <authorList>
            <consortium name="The Broad Institute Genome Sequencing Platform"/>
            <person name="Ma L.-J."/>
            <person name="Dead R."/>
            <person name="Young S."/>
            <person name="Zeng Q."/>
            <person name="Koehrsen M."/>
            <person name="Alvarado L."/>
            <person name="Berlin A."/>
            <person name="Chapman S.B."/>
            <person name="Chen Z."/>
            <person name="Freedman E."/>
            <person name="Gellesch M."/>
            <person name="Goldberg J."/>
            <person name="Griggs A."/>
            <person name="Gujja S."/>
            <person name="Heilman E.R."/>
            <person name="Heiman D."/>
            <person name="Hepburn T."/>
            <person name="Howarth C."/>
            <person name="Jen D."/>
            <person name="Larson L."/>
            <person name="Mehta T."/>
            <person name="Neiman D."/>
            <person name="Pearson M."/>
            <person name="Roberts A."/>
            <person name="Saif S."/>
            <person name="Shea T."/>
            <person name="Shenoy N."/>
            <person name="Sisk P."/>
            <person name="Stolte C."/>
            <person name="Sykes S."/>
            <person name="Walk T."/>
            <person name="White J."/>
            <person name="Yandava C."/>
            <person name="Haas B."/>
            <person name="Nusbaum C."/>
            <person name="Birren B."/>
        </authorList>
    </citation>
    <scope>NUCLEOTIDE SEQUENCE [LARGE SCALE GENOMIC DNA]</scope>
    <source>
        <strain evidence="4">R3-111a-1</strain>
    </source>
</reference>
<dbReference type="AlphaFoldDB" id="J3PCB4"/>
<organism evidence="2">
    <name type="scientific">Gaeumannomyces tritici (strain R3-111a-1)</name>
    <name type="common">Wheat and barley take-all root rot fungus</name>
    <name type="synonym">Gaeumannomyces graminis var. tritici</name>
    <dbReference type="NCBI Taxonomy" id="644352"/>
    <lineage>
        <taxon>Eukaryota</taxon>
        <taxon>Fungi</taxon>
        <taxon>Dikarya</taxon>
        <taxon>Ascomycota</taxon>
        <taxon>Pezizomycotina</taxon>
        <taxon>Sordariomycetes</taxon>
        <taxon>Sordariomycetidae</taxon>
        <taxon>Magnaporthales</taxon>
        <taxon>Magnaporthaceae</taxon>
        <taxon>Gaeumannomyces</taxon>
    </lineage>
</organism>
<proteinExistence type="predicted"/>
<protein>
    <submittedName>
        <fullName evidence="2 3">Uncharacterized protein</fullName>
    </submittedName>
</protein>
<dbReference type="VEuPathDB" id="FungiDB:GGTG_11137"/>
<name>J3PCB4_GAET3</name>
<accession>J3PCB4</accession>
<dbReference type="EMBL" id="GL385400">
    <property type="protein sequence ID" value="EJT71884.1"/>
    <property type="molecule type" value="Genomic_DNA"/>
</dbReference>
<evidence type="ECO:0000256" key="1">
    <source>
        <dbReference type="SAM" id="MobiDB-lite"/>
    </source>
</evidence>
<reference evidence="3" key="5">
    <citation type="submission" date="2018-04" db="UniProtKB">
        <authorList>
            <consortium name="EnsemblFungi"/>
        </authorList>
    </citation>
    <scope>IDENTIFICATION</scope>
    <source>
        <strain evidence="3">R3-111a-1</strain>
    </source>
</reference>
<reference evidence="2" key="3">
    <citation type="submission" date="2010-09" db="EMBL/GenBank/DDBJ databases">
        <title>Annotation of Gaeumannomyces graminis var. tritici R3-111a-1.</title>
        <authorList>
            <consortium name="The Broad Institute Genome Sequencing Platform"/>
            <person name="Ma L.-J."/>
            <person name="Dead R."/>
            <person name="Young S.K."/>
            <person name="Zeng Q."/>
            <person name="Gargeya S."/>
            <person name="Fitzgerald M."/>
            <person name="Haas B."/>
            <person name="Abouelleil A."/>
            <person name="Alvarado L."/>
            <person name="Arachchi H.M."/>
            <person name="Berlin A."/>
            <person name="Brown A."/>
            <person name="Chapman S.B."/>
            <person name="Chen Z."/>
            <person name="Dunbar C."/>
            <person name="Freedman E."/>
            <person name="Gearin G."/>
            <person name="Gellesch M."/>
            <person name="Goldberg J."/>
            <person name="Griggs A."/>
            <person name="Gujja S."/>
            <person name="Heiman D."/>
            <person name="Howarth C."/>
            <person name="Larson L."/>
            <person name="Lui A."/>
            <person name="MacDonald P.J.P."/>
            <person name="Mehta T."/>
            <person name="Montmayeur A."/>
            <person name="Murphy C."/>
            <person name="Neiman D."/>
            <person name="Pearson M."/>
            <person name="Priest M."/>
            <person name="Roberts A."/>
            <person name="Saif S."/>
            <person name="Shea T."/>
            <person name="Shenoy N."/>
            <person name="Sisk P."/>
            <person name="Stolte C."/>
            <person name="Sykes S."/>
            <person name="Yandava C."/>
            <person name="Wortman J."/>
            <person name="Nusbaum C."/>
            <person name="Birren B."/>
        </authorList>
    </citation>
    <scope>NUCLEOTIDE SEQUENCE</scope>
    <source>
        <strain evidence="2">R3-111a-1</strain>
    </source>
</reference>
<gene>
    <name evidence="3" type="primary">20351595</name>
    <name evidence="2" type="ORF">GGTG_11137</name>
</gene>
<reference evidence="2" key="2">
    <citation type="submission" date="2010-07" db="EMBL/GenBank/DDBJ databases">
        <authorList>
            <consortium name="The Broad Institute Genome Sequencing Platform"/>
            <consortium name="Broad Institute Genome Sequencing Center for Infectious Disease"/>
            <person name="Ma L.-J."/>
            <person name="Dead R."/>
            <person name="Young S."/>
            <person name="Zeng Q."/>
            <person name="Koehrsen M."/>
            <person name="Alvarado L."/>
            <person name="Berlin A."/>
            <person name="Chapman S.B."/>
            <person name="Chen Z."/>
            <person name="Freedman E."/>
            <person name="Gellesch M."/>
            <person name="Goldberg J."/>
            <person name="Griggs A."/>
            <person name="Gujja S."/>
            <person name="Heilman E.R."/>
            <person name="Heiman D."/>
            <person name="Hepburn T."/>
            <person name="Howarth C."/>
            <person name="Jen D."/>
            <person name="Larson L."/>
            <person name="Mehta T."/>
            <person name="Neiman D."/>
            <person name="Pearson M."/>
            <person name="Roberts A."/>
            <person name="Saif S."/>
            <person name="Shea T."/>
            <person name="Shenoy N."/>
            <person name="Sisk P."/>
            <person name="Stolte C."/>
            <person name="Sykes S."/>
            <person name="Walk T."/>
            <person name="White J."/>
            <person name="Yandava C."/>
            <person name="Haas B."/>
            <person name="Nusbaum C."/>
            <person name="Birren B."/>
        </authorList>
    </citation>
    <scope>NUCLEOTIDE SEQUENCE</scope>
    <source>
        <strain evidence="2">R3-111a-1</strain>
    </source>
</reference>
<reference evidence="3" key="4">
    <citation type="journal article" date="2015" name="G3 (Bethesda)">
        <title>Genome sequences of three phytopathogenic species of the Magnaporthaceae family of fungi.</title>
        <authorList>
            <person name="Okagaki L.H."/>
            <person name="Nunes C.C."/>
            <person name="Sailsbery J."/>
            <person name="Clay B."/>
            <person name="Brown D."/>
            <person name="John T."/>
            <person name="Oh Y."/>
            <person name="Young N."/>
            <person name="Fitzgerald M."/>
            <person name="Haas B.J."/>
            <person name="Zeng Q."/>
            <person name="Young S."/>
            <person name="Adiconis X."/>
            <person name="Fan L."/>
            <person name="Levin J.Z."/>
            <person name="Mitchell T.K."/>
            <person name="Okubara P.A."/>
            <person name="Farman M.L."/>
            <person name="Kohn L.M."/>
            <person name="Birren B."/>
            <person name="Ma L.-J."/>
            <person name="Dean R.A."/>
        </authorList>
    </citation>
    <scope>NUCLEOTIDE SEQUENCE</scope>
    <source>
        <strain evidence="3">R3-111a-1</strain>
    </source>
</reference>
<feature type="region of interest" description="Disordered" evidence="1">
    <location>
        <begin position="1"/>
        <end position="23"/>
    </location>
</feature>
<keyword evidence="4" id="KW-1185">Reference proteome</keyword>
<dbReference type="GeneID" id="20351595"/>
<evidence type="ECO:0000313" key="2">
    <source>
        <dbReference type="EMBL" id="EJT71884.1"/>
    </source>
</evidence>
<dbReference type="STRING" id="644352.J3PCB4"/>
<evidence type="ECO:0000313" key="3">
    <source>
        <dbReference type="EnsemblFungi" id="EJT71884"/>
    </source>
</evidence>
<dbReference type="Proteomes" id="UP000006039">
    <property type="component" value="Unassembled WGS sequence"/>
</dbReference>
<dbReference type="EnsemblFungi" id="EJT71884">
    <property type="protein sequence ID" value="EJT71884"/>
    <property type="gene ID" value="GGTG_11137"/>
</dbReference>